<accession>A0A382JDS9</accession>
<protein>
    <submittedName>
        <fullName evidence="1">Uncharacterized protein</fullName>
    </submittedName>
</protein>
<gene>
    <name evidence="1" type="ORF">METZ01_LOCUS262629</name>
</gene>
<sequence>DPVTGDKPRYGIRVTVNPADPFLRLVDPDWEKHHWYKTVDERDRAMADMHERPLYSRDTDRPTLIFEPVERV</sequence>
<proteinExistence type="predicted"/>
<organism evidence="1">
    <name type="scientific">marine metagenome</name>
    <dbReference type="NCBI Taxonomy" id="408172"/>
    <lineage>
        <taxon>unclassified sequences</taxon>
        <taxon>metagenomes</taxon>
        <taxon>ecological metagenomes</taxon>
    </lineage>
</organism>
<reference evidence="1" key="1">
    <citation type="submission" date="2018-05" db="EMBL/GenBank/DDBJ databases">
        <authorList>
            <person name="Lanie J.A."/>
            <person name="Ng W.-L."/>
            <person name="Kazmierczak K.M."/>
            <person name="Andrzejewski T.M."/>
            <person name="Davidsen T.M."/>
            <person name="Wayne K.J."/>
            <person name="Tettelin H."/>
            <person name="Glass J.I."/>
            <person name="Rusch D."/>
            <person name="Podicherti R."/>
            <person name="Tsui H.-C.T."/>
            <person name="Winkler M.E."/>
        </authorList>
    </citation>
    <scope>NUCLEOTIDE SEQUENCE</scope>
</reference>
<name>A0A382JDS9_9ZZZZ</name>
<dbReference type="EMBL" id="UINC01073415">
    <property type="protein sequence ID" value="SVC09775.1"/>
    <property type="molecule type" value="Genomic_DNA"/>
</dbReference>
<feature type="non-terminal residue" evidence="1">
    <location>
        <position position="1"/>
    </location>
</feature>
<dbReference type="AlphaFoldDB" id="A0A382JDS9"/>
<evidence type="ECO:0000313" key="1">
    <source>
        <dbReference type="EMBL" id="SVC09775.1"/>
    </source>
</evidence>